<sequence length="321" mass="36222">MIKQLIRYHIKQGIWPLATFFLLAIFSYGFSSFSAIENFDTYRLDAKPNLLQTVLVSPIFAGFGALLIAVFAILMVGQERGSGRSLILHALPIHKKHLFFIKLSIGTAVLIIIPILGFFSSWFILQGIGGIHPFDYVTLSDLTYDFFKFFIFDMTVFAIFLFAGTISGDIIGQLLIGMFLFFLNYFTFFAIAAVTTLGFGLKDDFTSSLDFLMTVTTPFPLLFQSNDLTGPAIYSAALTILLLVISRQLYVRSENERLGRFTVFPKSHPFFIILFTVYTTLILAAVIGVISSENQILYWLAVLILAWPAFSSYRRMIGWSR</sequence>
<keyword evidence="1" id="KW-0812">Transmembrane</keyword>
<dbReference type="InterPro" id="IPR053046">
    <property type="entry name" value="ABC-5_transporter"/>
</dbReference>
<feature type="transmembrane region" description="Helical" evidence="1">
    <location>
        <begin position="296"/>
        <end position="313"/>
    </location>
</feature>
<accession>A0A653I926</accession>
<organism evidence="2 3">
    <name type="scientific">Exiguobacterium oxidotolerans</name>
    <dbReference type="NCBI Taxonomy" id="223958"/>
    <lineage>
        <taxon>Bacteria</taxon>
        <taxon>Bacillati</taxon>
        <taxon>Bacillota</taxon>
        <taxon>Bacilli</taxon>
        <taxon>Bacillales</taxon>
        <taxon>Bacillales Family XII. Incertae Sedis</taxon>
        <taxon>Exiguobacterium</taxon>
    </lineage>
</organism>
<protein>
    <recommendedName>
        <fullName evidence="4">ABC transporter permease</fullName>
    </recommendedName>
</protein>
<feature type="transmembrane region" description="Helical" evidence="1">
    <location>
        <begin position="12"/>
        <end position="30"/>
    </location>
</feature>
<reference evidence="2 3" key="1">
    <citation type="submission" date="2019-10" db="EMBL/GenBank/DDBJ databases">
        <authorList>
            <person name="Karimi E."/>
        </authorList>
    </citation>
    <scope>NUCLEOTIDE SEQUENCE [LARGE SCALE GENOMIC DNA]</scope>
    <source>
        <strain evidence="2">Exiguobacterium sp. 9Y</strain>
    </source>
</reference>
<keyword evidence="3" id="KW-1185">Reference proteome</keyword>
<feature type="transmembrane region" description="Helical" evidence="1">
    <location>
        <begin position="98"/>
        <end position="125"/>
    </location>
</feature>
<feature type="transmembrane region" description="Helical" evidence="1">
    <location>
        <begin position="270"/>
        <end position="290"/>
    </location>
</feature>
<evidence type="ECO:0008006" key="4">
    <source>
        <dbReference type="Google" id="ProtNLM"/>
    </source>
</evidence>
<dbReference type="PANTHER" id="PTHR39177">
    <property type="entry name" value="ABC TRANSPORTER PERMEASE YTRC-RELATED"/>
    <property type="match status" value="1"/>
</dbReference>
<dbReference type="PANTHER" id="PTHR39177:SF1">
    <property type="entry name" value="ABC TRANSPORTER PERMEASE YTRC-RELATED"/>
    <property type="match status" value="1"/>
</dbReference>
<evidence type="ECO:0000313" key="2">
    <source>
        <dbReference type="EMBL" id="VWX35528.1"/>
    </source>
</evidence>
<keyword evidence="1" id="KW-0472">Membrane</keyword>
<feature type="transmembrane region" description="Helical" evidence="1">
    <location>
        <begin position="50"/>
        <end position="77"/>
    </location>
</feature>
<evidence type="ECO:0000256" key="1">
    <source>
        <dbReference type="SAM" id="Phobius"/>
    </source>
</evidence>
<proteinExistence type="predicted"/>
<evidence type="ECO:0000313" key="3">
    <source>
        <dbReference type="Proteomes" id="UP000439752"/>
    </source>
</evidence>
<feature type="transmembrane region" description="Helical" evidence="1">
    <location>
        <begin position="175"/>
        <end position="201"/>
    </location>
</feature>
<dbReference type="Proteomes" id="UP000439752">
    <property type="component" value="Unassembled WGS sequence"/>
</dbReference>
<keyword evidence="1" id="KW-1133">Transmembrane helix</keyword>
<dbReference type="EMBL" id="CABWKQ010000019">
    <property type="protein sequence ID" value="VWX35528.1"/>
    <property type="molecule type" value="Genomic_DNA"/>
</dbReference>
<feature type="transmembrane region" description="Helical" evidence="1">
    <location>
        <begin position="232"/>
        <end position="250"/>
    </location>
</feature>
<dbReference type="AlphaFoldDB" id="A0A653I926"/>
<feature type="transmembrane region" description="Helical" evidence="1">
    <location>
        <begin position="145"/>
        <end position="163"/>
    </location>
</feature>
<dbReference type="RefSeq" id="WP_159173308.1">
    <property type="nucleotide sequence ID" value="NZ_LR732312.1"/>
</dbReference>
<name>A0A653I926_9BACL</name>
<gene>
    <name evidence="2" type="ORF">EXIGUO9Y_260002</name>
</gene>